<dbReference type="EMBL" id="NJBA01000005">
    <property type="protein sequence ID" value="OWP50153.1"/>
    <property type="molecule type" value="Genomic_DNA"/>
</dbReference>
<protein>
    <recommendedName>
        <fullName evidence="1">ABC-type transport auxiliary lipoprotein component domain-containing protein</fullName>
    </recommendedName>
</protein>
<dbReference type="Proteomes" id="UP000198145">
    <property type="component" value="Unassembled WGS sequence"/>
</dbReference>
<reference evidence="2 3" key="1">
    <citation type="submission" date="2017-06" db="EMBL/GenBank/DDBJ databases">
        <title>Draft genome of Pseudomonas nitroreducens DF05.</title>
        <authorList>
            <person name="Iyer R."/>
        </authorList>
    </citation>
    <scope>NUCLEOTIDE SEQUENCE [LARGE SCALE GENOMIC DNA]</scope>
    <source>
        <strain evidence="2 3">DF05</strain>
    </source>
</reference>
<gene>
    <name evidence="2" type="ORF">CEG18_17115</name>
</gene>
<accession>A0A246F9A1</accession>
<feature type="domain" description="ABC-type transport auxiliary lipoprotein component" evidence="1">
    <location>
        <begin position="29"/>
        <end position="110"/>
    </location>
</feature>
<dbReference type="Pfam" id="PF03886">
    <property type="entry name" value="ABC_trans_aux"/>
    <property type="match status" value="1"/>
</dbReference>
<name>A0A246F9A1_PSENT</name>
<evidence type="ECO:0000259" key="1">
    <source>
        <dbReference type="Pfam" id="PF03886"/>
    </source>
</evidence>
<dbReference type="SUPFAM" id="SSF159594">
    <property type="entry name" value="XCC0632-like"/>
    <property type="match status" value="1"/>
</dbReference>
<evidence type="ECO:0000313" key="2">
    <source>
        <dbReference type="EMBL" id="OWP50153.1"/>
    </source>
</evidence>
<evidence type="ECO:0000313" key="3">
    <source>
        <dbReference type="Proteomes" id="UP000198145"/>
    </source>
</evidence>
<dbReference type="Gene3D" id="3.40.50.10610">
    <property type="entry name" value="ABC-type transport auxiliary lipoprotein component"/>
    <property type="match status" value="1"/>
</dbReference>
<dbReference type="AlphaFoldDB" id="A0A246F9A1"/>
<sequence length="121" mass="12596">MAIRLSGRGQGPDDGVADCQQRARALSHLAAGPARQPASAQVRVERVILQRFDSVPGQYSLVDAQWRLSTGGGEKSPACRSSLQTRADNSVDSLVAAHQSNLCKLAEQVAQASAGGANACP</sequence>
<organism evidence="2 3">
    <name type="scientific">Pseudomonas nitroreducens</name>
    <dbReference type="NCBI Taxonomy" id="46680"/>
    <lineage>
        <taxon>Bacteria</taxon>
        <taxon>Pseudomonadati</taxon>
        <taxon>Pseudomonadota</taxon>
        <taxon>Gammaproteobacteria</taxon>
        <taxon>Pseudomonadales</taxon>
        <taxon>Pseudomonadaceae</taxon>
        <taxon>Pseudomonas</taxon>
    </lineage>
</organism>
<dbReference type="InterPro" id="IPR005586">
    <property type="entry name" value="ABC_trans_aux"/>
</dbReference>
<comment type="caution">
    <text evidence="2">The sequence shown here is derived from an EMBL/GenBank/DDBJ whole genome shotgun (WGS) entry which is preliminary data.</text>
</comment>
<proteinExistence type="predicted"/>
<dbReference type="RefSeq" id="WP_088419074.1">
    <property type="nucleotide sequence ID" value="NZ_NJBA01000005.1"/>
</dbReference>